<dbReference type="GO" id="GO:0008270">
    <property type="term" value="F:zinc ion binding"/>
    <property type="evidence" value="ECO:0007669"/>
    <property type="project" value="UniProtKB-KW"/>
</dbReference>
<evidence type="ECO:0000256" key="2">
    <source>
        <dbReference type="SAM" id="MobiDB-lite"/>
    </source>
</evidence>
<dbReference type="InterPro" id="IPR047153">
    <property type="entry name" value="TRIM45/56/19-like"/>
</dbReference>
<proteinExistence type="predicted"/>
<dbReference type="RefSeq" id="XP_022337720.1">
    <property type="nucleotide sequence ID" value="XM_022482012.1"/>
</dbReference>
<dbReference type="AlphaFoldDB" id="A0A8B8EC72"/>
<keyword evidence="1" id="KW-0863">Zinc-finger</keyword>
<name>A0A8B8EC72_CRAVI</name>
<sequence length="572" mass="65599">MSEPSDEQAAMQHFLVCGIEDCQKNGQFYCNACHRPLCEQCRDEHQKSPNTKNHEIVLYRHRKHQLPVEICQDHPTRNKDMFCRECSMSLCSKCSTMKEHKGHEFDDLEDIYADKYALWQGEFSKIQKYFLPTTQDLKTDIEEDAKQIKKIMESIRTSMKAEARSLKTLVDEVISENIEHTHTMEKSLLKMLKSQETTYDDYIAYLGKMSDEFQEYLSTTNQKLLFKSKTLKIQPIPETTKPDPPVFTAGQFNKNDITKLLGRVNVPNTKQEKRKIQPMEAESTHMKYTEKQSEQSKEKSNVKQTLSLSSSVTKVREYSVPGVPNACHVSVDKSGRLWVSDRNGNLVQIDLQGNQLQKIQTSYNVIIAGFHTATQDGDLIYTHFEKKVIYRITSDQKTTEFIKTGDWKPLSVHSSHINGDILVGMIKDGEAKVTRYSKAGKEIQNIQRDNQGHELYSLPYYITENIDGDICTSDHLKFVVVVNKMGQHRFSYTGQGSEFRPWGICTDVIGHILVCDNVSESVHLLDQDGGFLSIILSLQQEIKSPCCVCVDDENNLYVGQFTNMVTVYKYLQ</sequence>
<dbReference type="SUPFAM" id="SSF101898">
    <property type="entry name" value="NHL repeat"/>
    <property type="match status" value="1"/>
</dbReference>
<organism evidence="4 5">
    <name type="scientific">Crassostrea virginica</name>
    <name type="common">Eastern oyster</name>
    <dbReference type="NCBI Taxonomy" id="6565"/>
    <lineage>
        <taxon>Eukaryota</taxon>
        <taxon>Metazoa</taxon>
        <taxon>Spiralia</taxon>
        <taxon>Lophotrochozoa</taxon>
        <taxon>Mollusca</taxon>
        <taxon>Bivalvia</taxon>
        <taxon>Autobranchia</taxon>
        <taxon>Pteriomorphia</taxon>
        <taxon>Ostreida</taxon>
        <taxon>Ostreoidea</taxon>
        <taxon>Ostreidae</taxon>
        <taxon>Crassostrea</taxon>
    </lineage>
</organism>
<feature type="domain" description="B box-type" evidence="3">
    <location>
        <begin position="66"/>
        <end position="108"/>
    </location>
</feature>
<feature type="compositionally biased region" description="Basic and acidic residues" evidence="2">
    <location>
        <begin position="270"/>
        <end position="301"/>
    </location>
</feature>
<dbReference type="PANTHER" id="PTHR25462">
    <property type="entry name" value="BONUS, ISOFORM C-RELATED"/>
    <property type="match status" value="1"/>
</dbReference>
<dbReference type="Gene3D" id="3.30.160.60">
    <property type="entry name" value="Classic Zinc Finger"/>
    <property type="match status" value="1"/>
</dbReference>
<dbReference type="GO" id="GO:0006513">
    <property type="term" value="P:protein monoubiquitination"/>
    <property type="evidence" value="ECO:0007669"/>
    <property type="project" value="TreeGrafter"/>
</dbReference>
<gene>
    <name evidence="5" type="primary">LOC111133540</name>
</gene>
<evidence type="ECO:0000259" key="3">
    <source>
        <dbReference type="PROSITE" id="PS50119"/>
    </source>
</evidence>
<accession>A0A8B8EC72</accession>
<dbReference type="PANTHER" id="PTHR25462:SF229">
    <property type="entry name" value="TRANSCRIPTION INTERMEDIARY FACTOR 1-BETA"/>
    <property type="match status" value="1"/>
</dbReference>
<feature type="domain" description="B box-type" evidence="3">
    <location>
        <begin position="12"/>
        <end position="59"/>
    </location>
</feature>
<dbReference type="CDD" id="cd19756">
    <property type="entry name" value="Bbox2"/>
    <property type="match status" value="1"/>
</dbReference>
<protein>
    <submittedName>
        <fullName evidence="5">Uncharacterized protein LOC111133540</fullName>
    </submittedName>
</protein>
<dbReference type="Gene3D" id="2.120.10.30">
    <property type="entry name" value="TolB, C-terminal domain"/>
    <property type="match status" value="1"/>
</dbReference>
<dbReference type="PROSITE" id="PS50119">
    <property type="entry name" value="ZF_BBOX"/>
    <property type="match status" value="2"/>
</dbReference>
<keyword evidence="1" id="KW-0479">Metal-binding</keyword>
<dbReference type="GeneID" id="111133540"/>
<keyword evidence="1" id="KW-0862">Zinc</keyword>
<dbReference type="KEGG" id="cvn:111133540"/>
<dbReference type="Pfam" id="PF00643">
    <property type="entry name" value="zf-B_box"/>
    <property type="match status" value="2"/>
</dbReference>
<keyword evidence="4" id="KW-1185">Reference proteome</keyword>
<dbReference type="Proteomes" id="UP000694844">
    <property type="component" value="Chromosome 5"/>
</dbReference>
<evidence type="ECO:0000313" key="4">
    <source>
        <dbReference type="Proteomes" id="UP000694844"/>
    </source>
</evidence>
<dbReference type="SUPFAM" id="SSF57845">
    <property type="entry name" value="B-box zinc-binding domain"/>
    <property type="match status" value="1"/>
</dbReference>
<dbReference type="InterPro" id="IPR011042">
    <property type="entry name" value="6-blade_b-propeller_TolB-like"/>
</dbReference>
<dbReference type="SMART" id="SM00336">
    <property type="entry name" value="BBOX"/>
    <property type="match status" value="2"/>
</dbReference>
<dbReference type="GO" id="GO:0061630">
    <property type="term" value="F:ubiquitin protein ligase activity"/>
    <property type="evidence" value="ECO:0007669"/>
    <property type="project" value="TreeGrafter"/>
</dbReference>
<evidence type="ECO:0000256" key="1">
    <source>
        <dbReference type="PROSITE-ProRule" id="PRU00024"/>
    </source>
</evidence>
<dbReference type="InterPro" id="IPR000315">
    <property type="entry name" value="Znf_B-box"/>
</dbReference>
<evidence type="ECO:0000313" key="5">
    <source>
        <dbReference type="RefSeq" id="XP_022337720.1"/>
    </source>
</evidence>
<reference evidence="5" key="1">
    <citation type="submission" date="2025-08" db="UniProtKB">
        <authorList>
            <consortium name="RefSeq"/>
        </authorList>
    </citation>
    <scope>IDENTIFICATION</scope>
    <source>
        <tissue evidence="5">Whole sample</tissue>
    </source>
</reference>
<feature type="region of interest" description="Disordered" evidence="2">
    <location>
        <begin position="270"/>
        <end position="305"/>
    </location>
</feature>